<dbReference type="EMBL" id="JAIWQS010000003">
    <property type="protein sequence ID" value="KAJ8770300.1"/>
    <property type="molecule type" value="Genomic_DNA"/>
</dbReference>
<keyword evidence="1" id="KW-0472">Membrane</keyword>
<evidence type="ECO:0000256" key="1">
    <source>
        <dbReference type="SAM" id="Phobius"/>
    </source>
</evidence>
<evidence type="ECO:0000313" key="2">
    <source>
        <dbReference type="EMBL" id="KAJ8770300.1"/>
    </source>
</evidence>
<feature type="transmembrane region" description="Helical" evidence="1">
    <location>
        <begin position="25"/>
        <end position="51"/>
    </location>
</feature>
<dbReference type="AlphaFoldDB" id="A0AAV8TVT5"/>
<name>A0AAV8TVT5_9ROSI</name>
<proteinExistence type="predicted"/>
<dbReference type="Proteomes" id="UP001159364">
    <property type="component" value="Linkage Group LG03"/>
</dbReference>
<organism evidence="2 3">
    <name type="scientific">Erythroxylum novogranatense</name>
    <dbReference type="NCBI Taxonomy" id="1862640"/>
    <lineage>
        <taxon>Eukaryota</taxon>
        <taxon>Viridiplantae</taxon>
        <taxon>Streptophyta</taxon>
        <taxon>Embryophyta</taxon>
        <taxon>Tracheophyta</taxon>
        <taxon>Spermatophyta</taxon>
        <taxon>Magnoliopsida</taxon>
        <taxon>eudicotyledons</taxon>
        <taxon>Gunneridae</taxon>
        <taxon>Pentapetalae</taxon>
        <taxon>rosids</taxon>
        <taxon>fabids</taxon>
        <taxon>Malpighiales</taxon>
        <taxon>Erythroxylaceae</taxon>
        <taxon>Erythroxylum</taxon>
    </lineage>
</organism>
<keyword evidence="1" id="KW-0812">Transmembrane</keyword>
<accession>A0AAV8TVT5</accession>
<gene>
    <name evidence="2" type="ORF">K2173_013254</name>
</gene>
<evidence type="ECO:0000313" key="3">
    <source>
        <dbReference type="Proteomes" id="UP001159364"/>
    </source>
</evidence>
<sequence>MCGGPITVLHQTITWKFPYLQAYKFLLVSLIWGLLVPNRALIISSLSAVHVKLYAIWNLRQFGAKGITQTRVD</sequence>
<keyword evidence="1" id="KW-1133">Transmembrane helix</keyword>
<keyword evidence="3" id="KW-1185">Reference proteome</keyword>
<comment type="caution">
    <text evidence="2">The sequence shown here is derived from an EMBL/GenBank/DDBJ whole genome shotgun (WGS) entry which is preliminary data.</text>
</comment>
<protein>
    <submittedName>
        <fullName evidence="2">Uncharacterized protein</fullName>
    </submittedName>
</protein>
<reference evidence="2 3" key="1">
    <citation type="submission" date="2021-09" db="EMBL/GenBank/DDBJ databases">
        <title>Genomic insights and catalytic innovation underlie evolution of tropane alkaloids biosynthesis.</title>
        <authorList>
            <person name="Wang Y.-J."/>
            <person name="Tian T."/>
            <person name="Huang J.-P."/>
            <person name="Huang S.-X."/>
        </authorList>
    </citation>
    <scope>NUCLEOTIDE SEQUENCE [LARGE SCALE GENOMIC DNA]</scope>
    <source>
        <strain evidence="2">KIB-2018</strain>
        <tissue evidence="2">Leaf</tissue>
    </source>
</reference>